<dbReference type="InterPro" id="IPR028055">
    <property type="entry name" value="YidC/Oxa/ALB_C"/>
</dbReference>
<keyword evidence="8" id="KW-0143">Chaperone</keyword>
<feature type="transmembrane region" description="Helical" evidence="10">
    <location>
        <begin position="20"/>
        <end position="45"/>
    </location>
</feature>
<dbReference type="InterPro" id="IPR001708">
    <property type="entry name" value="YidC/ALB3/OXA1/COX18"/>
</dbReference>
<dbReference type="EMBL" id="MFUA01000011">
    <property type="protein sequence ID" value="OGI77368.1"/>
    <property type="molecule type" value="Genomic_DNA"/>
</dbReference>
<dbReference type="NCBIfam" id="TIGR03592">
    <property type="entry name" value="yidC_oxa1_cterm"/>
    <property type="match status" value="1"/>
</dbReference>
<evidence type="ECO:0000256" key="7">
    <source>
        <dbReference type="ARBA" id="ARBA00023136"/>
    </source>
</evidence>
<dbReference type="PANTHER" id="PTHR12428:SF65">
    <property type="entry name" value="CYTOCHROME C OXIDASE ASSEMBLY PROTEIN COX18, MITOCHONDRIAL"/>
    <property type="match status" value="1"/>
</dbReference>
<name>A0A1F6W614_9BACT</name>
<evidence type="ECO:0000259" key="11">
    <source>
        <dbReference type="Pfam" id="PF02096"/>
    </source>
</evidence>
<dbReference type="CDD" id="cd20070">
    <property type="entry name" value="5TM_YidC_Alb3"/>
    <property type="match status" value="1"/>
</dbReference>
<evidence type="ECO:0000256" key="5">
    <source>
        <dbReference type="ARBA" id="ARBA00022927"/>
    </source>
</evidence>
<evidence type="ECO:0000256" key="6">
    <source>
        <dbReference type="ARBA" id="ARBA00022989"/>
    </source>
</evidence>
<dbReference type="InterPro" id="IPR047196">
    <property type="entry name" value="YidC_ALB_C"/>
</dbReference>
<evidence type="ECO:0000256" key="8">
    <source>
        <dbReference type="ARBA" id="ARBA00023186"/>
    </source>
</evidence>
<keyword evidence="3" id="KW-1003">Cell membrane</keyword>
<keyword evidence="2" id="KW-0813">Transport</keyword>
<sequence length="256" mass="28673">MLSNIWNTLLYKPLINGLAFLISIVPGGDVGIAVIVLTILVKLLLFPLSERQIRNQAAMNLLAPELSKIKANGASKEEQAKQTFELYKKHKTNPFSGCLLVLIQIPIIFALYYVFFKEINFESGLLYSFIHVPTQIKMIFLGLIDIGKPSLILAVLAAVSQYFQFYLMPKPPTPSTTFANSLQVNLSKSMNTNMQYFFPILIFVFLYTGIPGLIVPLSGVIALYWVTSNIFTIGQQIYVNKTEKKVLAKEIKVLSS</sequence>
<dbReference type="Pfam" id="PF02096">
    <property type="entry name" value="60KD_IMP"/>
    <property type="match status" value="1"/>
</dbReference>
<evidence type="ECO:0000256" key="4">
    <source>
        <dbReference type="ARBA" id="ARBA00022692"/>
    </source>
</evidence>
<evidence type="ECO:0000313" key="12">
    <source>
        <dbReference type="EMBL" id="OGI77368.1"/>
    </source>
</evidence>
<dbReference type="PANTHER" id="PTHR12428">
    <property type="entry name" value="OXA1"/>
    <property type="match status" value="1"/>
</dbReference>
<accession>A0A1F6W614</accession>
<keyword evidence="6 10" id="KW-1133">Transmembrane helix</keyword>
<dbReference type="GO" id="GO:0015031">
    <property type="term" value="P:protein transport"/>
    <property type="evidence" value="ECO:0007669"/>
    <property type="project" value="UniProtKB-KW"/>
</dbReference>
<evidence type="ECO:0000256" key="2">
    <source>
        <dbReference type="ARBA" id="ARBA00022448"/>
    </source>
</evidence>
<feature type="transmembrane region" description="Helical" evidence="10">
    <location>
        <begin position="196"/>
        <end position="226"/>
    </location>
</feature>
<evidence type="ECO:0000256" key="10">
    <source>
        <dbReference type="SAM" id="Phobius"/>
    </source>
</evidence>
<gene>
    <name evidence="12" type="ORF">A3B85_02245</name>
</gene>
<keyword evidence="7 10" id="KW-0472">Membrane</keyword>
<feature type="transmembrane region" description="Helical" evidence="10">
    <location>
        <begin position="95"/>
        <end position="114"/>
    </location>
</feature>
<comment type="caution">
    <text evidence="12">The sequence shown here is derived from an EMBL/GenBank/DDBJ whole genome shotgun (WGS) entry which is preliminary data.</text>
</comment>
<dbReference type="GO" id="GO:0051205">
    <property type="term" value="P:protein insertion into membrane"/>
    <property type="evidence" value="ECO:0007669"/>
    <property type="project" value="TreeGrafter"/>
</dbReference>
<dbReference type="STRING" id="1801750.A3B85_02245"/>
<evidence type="ECO:0000256" key="1">
    <source>
        <dbReference type="ARBA" id="ARBA00004651"/>
    </source>
</evidence>
<proteinExistence type="inferred from homology"/>
<dbReference type="Proteomes" id="UP000178374">
    <property type="component" value="Unassembled WGS sequence"/>
</dbReference>
<comment type="similarity">
    <text evidence="9">Belongs to the OXA1/ALB3/YidC family.</text>
</comment>
<protein>
    <recommendedName>
        <fullName evidence="11">Membrane insertase YidC/Oxa/ALB C-terminal domain-containing protein</fullName>
    </recommendedName>
</protein>
<dbReference type="GO" id="GO:0005886">
    <property type="term" value="C:plasma membrane"/>
    <property type="evidence" value="ECO:0007669"/>
    <property type="project" value="UniProtKB-SubCell"/>
</dbReference>
<keyword evidence="5" id="KW-0653">Protein transport</keyword>
<evidence type="ECO:0000256" key="9">
    <source>
        <dbReference type="RuleBase" id="RU003945"/>
    </source>
</evidence>
<comment type="subcellular location">
    <subcellularLocation>
        <location evidence="1">Cell membrane</location>
        <topology evidence="1">Multi-pass membrane protein</topology>
    </subcellularLocation>
    <subcellularLocation>
        <location evidence="9">Membrane</location>
        <topology evidence="9">Multi-pass membrane protein</topology>
    </subcellularLocation>
</comment>
<feature type="domain" description="Membrane insertase YidC/Oxa/ALB C-terminal" evidence="11">
    <location>
        <begin position="31"/>
        <end position="241"/>
    </location>
</feature>
<evidence type="ECO:0000313" key="13">
    <source>
        <dbReference type="Proteomes" id="UP000178374"/>
    </source>
</evidence>
<reference evidence="12 13" key="1">
    <citation type="journal article" date="2016" name="Nat. Commun.">
        <title>Thousands of microbial genomes shed light on interconnected biogeochemical processes in an aquifer system.</title>
        <authorList>
            <person name="Anantharaman K."/>
            <person name="Brown C.T."/>
            <person name="Hug L.A."/>
            <person name="Sharon I."/>
            <person name="Castelle C.J."/>
            <person name="Probst A.J."/>
            <person name="Thomas B.C."/>
            <person name="Singh A."/>
            <person name="Wilkins M.J."/>
            <person name="Karaoz U."/>
            <person name="Brodie E.L."/>
            <person name="Williams K.H."/>
            <person name="Hubbard S.S."/>
            <person name="Banfield J.F."/>
        </authorList>
    </citation>
    <scope>NUCLEOTIDE SEQUENCE [LARGE SCALE GENOMIC DNA]</scope>
</reference>
<dbReference type="GO" id="GO:0032977">
    <property type="term" value="F:membrane insertase activity"/>
    <property type="evidence" value="ECO:0007669"/>
    <property type="project" value="InterPro"/>
</dbReference>
<keyword evidence="4 9" id="KW-0812">Transmembrane</keyword>
<evidence type="ECO:0000256" key="3">
    <source>
        <dbReference type="ARBA" id="ARBA00022475"/>
    </source>
</evidence>
<organism evidence="12 13">
    <name type="scientific">Candidatus Nomurabacteria bacterium RIFCSPHIGHO2_02_FULL_37_13</name>
    <dbReference type="NCBI Taxonomy" id="1801750"/>
    <lineage>
        <taxon>Bacteria</taxon>
        <taxon>Candidatus Nomuraibacteriota</taxon>
    </lineage>
</organism>
<dbReference type="AlphaFoldDB" id="A0A1F6W614"/>